<feature type="domain" description="Zinc finger/thioredoxin putative" evidence="3">
    <location>
        <begin position="1"/>
        <end position="35"/>
    </location>
</feature>
<dbReference type="NCBIfam" id="TIGR02098">
    <property type="entry name" value="MJ0042_CXXC"/>
    <property type="match status" value="1"/>
</dbReference>
<accession>A0A967C4F0</accession>
<dbReference type="RefSeq" id="WP_167223099.1">
    <property type="nucleotide sequence ID" value="NZ_JAAQPH010000004.1"/>
</dbReference>
<comment type="caution">
    <text evidence="4">The sequence shown here is derived from an EMBL/GenBank/DDBJ whole genome shotgun (WGS) entry which is preliminary data.</text>
</comment>
<organism evidence="4 5">
    <name type="scientific">Pelagibius litoralis</name>
    <dbReference type="NCBI Taxonomy" id="374515"/>
    <lineage>
        <taxon>Bacteria</taxon>
        <taxon>Pseudomonadati</taxon>
        <taxon>Pseudomonadota</taxon>
        <taxon>Alphaproteobacteria</taxon>
        <taxon>Rhodospirillales</taxon>
        <taxon>Rhodovibrionaceae</taxon>
        <taxon>Pelagibius</taxon>
    </lineage>
</organism>
<keyword evidence="2" id="KW-0472">Membrane</keyword>
<feature type="compositionally biased region" description="Low complexity" evidence="1">
    <location>
        <begin position="46"/>
        <end position="56"/>
    </location>
</feature>
<evidence type="ECO:0000259" key="3">
    <source>
        <dbReference type="Pfam" id="PF13717"/>
    </source>
</evidence>
<evidence type="ECO:0000313" key="5">
    <source>
        <dbReference type="Proteomes" id="UP000761264"/>
    </source>
</evidence>
<name>A0A967C4F0_9PROT</name>
<protein>
    <submittedName>
        <fullName evidence="4">DUF3426 domain-containing protein</fullName>
    </submittedName>
</protein>
<sequence>MIVSCPACESRFAVEREQLGFDGRIVRCGKCGNCWHQMPEDEPPEAVEAAPAESESIPPPPLRPPQRRPAPKKAKARRGGAIGWLLLLLFLLGLVAGAWFGRDQVVAQFPQTEPVYQALGIPVMPPGPTLELRVADPKSTVREGDRVILLRGTVTNISTRKQSVPKLMARLTGKDGEVLLEWVFEAPKAELDAGGEVEFATEAVNPPSEGQNLTINFVKEEE</sequence>
<dbReference type="Pfam" id="PF11906">
    <property type="entry name" value="DUF3426"/>
    <property type="match status" value="1"/>
</dbReference>
<keyword evidence="5" id="KW-1185">Reference proteome</keyword>
<dbReference type="EMBL" id="JAAQPH010000004">
    <property type="protein sequence ID" value="NIA68424.1"/>
    <property type="molecule type" value="Genomic_DNA"/>
</dbReference>
<reference evidence="4" key="1">
    <citation type="submission" date="2020-03" db="EMBL/GenBank/DDBJ databases">
        <title>Genome of Pelagibius litoralis DSM 21314T.</title>
        <authorList>
            <person name="Wang G."/>
        </authorList>
    </citation>
    <scope>NUCLEOTIDE SEQUENCE</scope>
    <source>
        <strain evidence="4">DSM 21314</strain>
    </source>
</reference>
<keyword evidence="2" id="KW-1133">Transmembrane helix</keyword>
<proteinExistence type="predicted"/>
<feature type="region of interest" description="Disordered" evidence="1">
    <location>
        <begin position="40"/>
        <end position="74"/>
    </location>
</feature>
<evidence type="ECO:0000256" key="1">
    <source>
        <dbReference type="SAM" id="MobiDB-lite"/>
    </source>
</evidence>
<gene>
    <name evidence="4" type="ORF">HBA54_07445</name>
</gene>
<evidence type="ECO:0000313" key="4">
    <source>
        <dbReference type="EMBL" id="NIA68424.1"/>
    </source>
</evidence>
<keyword evidence="2" id="KW-0812">Transmembrane</keyword>
<dbReference type="Pfam" id="PF13717">
    <property type="entry name" value="Zn_ribbon_4"/>
    <property type="match status" value="1"/>
</dbReference>
<dbReference type="Proteomes" id="UP000761264">
    <property type="component" value="Unassembled WGS sequence"/>
</dbReference>
<dbReference type="InterPro" id="IPR011723">
    <property type="entry name" value="Znf/thioredoxin_put"/>
</dbReference>
<feature type="transmembrane region" description="Helical" evidence="2">
    <location>
        <begin position="81"/>
        <end position="101"/>
    </location>
</feature>
<feature type="compositionally biased region" description="Basic residues" evidence="1">
    <location>
        <begin position="65"/>
        <end position="74"/>
    </location>
</feature>
<dbReference type="AlphaFoldDB" id="A0A967C4F0"/>
<evidence type="ECO:0000256" key="2">
    <source>
        <dbReference type="SAM" id="Phobius"/>
    </source>
</evidence>
<dbReference type="InterPro" id="IPR021834">
    <property type="entry name" value="DUF3426"/>
</dbReference>